<dbReference type="PANTHER" id="PTHR42738:SF7">
    <property type="entry name" value="HYDROXYMETHYLGLUTARYL-COA LYASE"/>
    <property type="match status" value="1"/>
</dbReference>
<keyword evidence="2" id="KW-0479">Metal-binding</keyword>
<comment type="similarity">
    <text evidence="1">Belongs to the HMG-CoA lyase family.</text>
</comment>
<dbReference type="SUPFAM" id="SSF51569">
    <property type="entry name" value="Aldolase"/>
    <property type="match status" value="1"/>
</dbReference>
<feature type="domain" description="Pyruvate carboxyltransferase" evidence="4">
    <location>
        <begin position="7"/>
        <end position="276"/>
    </location>
</feature>
<name>A0A645AL65_9ZZZZ</name>
<dbReference type="InterPro" id="IPR043594">
    <property type="entry name" value="HMGL"/>
</dbReference>
<evidence type="ECO:0000313" key="5">
    <source>
        <dbReference type="EMBL" id="MPM53478.1"/>
    </source>
</evidence>
<dbReference type="EMBL" id="VSSQ01014358">
    <property type="protein sequence ID" value="MPM53478.1"/>
    <property type="molecule type" value="Genomic_DNA"/>
</dbReference>
<dbReference type="EC" id="4.1.3.4" evidence="5"/>
<proteinExistence type="inferred from homology"/>
<sequence length="304" mass="32405">MKLPESVEMIEVCPRDGFQNVKTLIPFDVKVSIIRQLAVAGFRRIEVGSFVSPKAIPQMADTVDVVAATKDILSANGVQTAALVPNARGVETAVGCGIDEITYVISVSQQHNLANVNRTPEESMGQFKALITEYGGKVRFRLSLATALGCPFGEDIRTERVAEMAKFGFDLGCEEVMIADTVGMANPVRVTNLMRVLVDQFGADRFIMHLHDTRGLALANTLAAMQLGLHKFESAVGGLGGCPFAPGAAGNVATEDVLNMLIGMGIKTGINTDAVHDAVALIREGVQAPIVSHMAGLYKKTTCM</sequence>
<dbReference type="AlphaFoldDB" id="A0A645AL65"/>
<evidence type="ECO:0000256" key="3">
    <source>
        <dbReference type="ARBA" id="ARBA00023239"/>
    </source>
</evidence>
<dbReference type="GO" id="GO:0004419">
    <property type="term" value="F:hydroxymethylglutaryl-CoA lyase activity"/>
    <property type="evidence" value="ECO:0007669"/>
    <property type="project" value="UniProtKB-EC"/>
</dbReference>
<dbReference type="Pfam" id="PF00682">
    <property type="entry name" value="HMGL-like"/>
    <property type="match status" value="1"/>
</dbReference>
<evidence type="ECO:0000259" key="4">
    <source>
        <dbReference type="PROSITE" id="PS50991"/>
    </source>
</evidence>
<evidence type="ECO:0000256" key="1">
    <source>
        <dbReference type="ARBA" id="ARBA00009405"/>
    </source>
</evidence>
<dbReference type="GO" id="GO:0046951">
    <property type="term" value="P:ketone body biosynthetic process"/>
    <property type="evidence" value="ECO:0007669"/>
    <property type="project" value="TreeGrafter"/>
</dbReference>
<dbReference type="InterPro" id="IPR013785">
    <property type="entry name" value="Aldolase_TIM"/>
</dbReference>
<dbReference type="CDD" id="cd07938">
    <property type="entry name" value="DRE_TIM_HMGL"/>
    <property type="match status" value="1"/>
</dbReference>
<dbReference type="GO" id="GO:0006552">
    <property type="term" value="P:L-leucine catabolic process"/>
    <property type="evidence" value="ECO:0007669"/>
    <property type="project" value="TreeGrafter"/>
</dbReference>
<dbReference type="NCBIfam" id="NF004283">
    <property type="entry name" value="PRK05692.1"/>
    <property type="match status" value="1"/>
</dbReference>
<accession>A0A645AL65</accession>
<dbReference type="InterPro" id="IPR000891">
    <property type="entry name" value="PYR_CT"/>
</dbReference>
<evidence type="ECO:0000256" key="2">
    <source>
        <dbReference type="ARBA" id="ARBA00022723"/>
    </source>
</evidence>
<reference evidence="5" key="1">
    <citation type="submission" date="2019-08" db="EMBL/GenBank/DDBJ databases">
        <authorList>
            <person name="Kucharzyk K."/>
            <person name="Murdoch R.W."/>
            <person name="Higgins S."/>
            <person name="Loffler F."/>
        </authorList>
    </citation>
    <scope>NUCLEOTIDE SEQUENCE</scope>
</reference>
<gene>
    <name evidence="5" type="primary">yngG_11</name>
    <name evidence="5" type="ORF">SDC9_100246</name>
</gene>
<dbReference type="PANTHER" id="PTHR42738">
    <property type="entry name" value="HYDROXYMETHYLGLUTARYL-COA LYASE"/>
    <property type="match status" value="1"/>
</dbReference>
<dbReference type="PROSITE" id="PS50991">
    <property type="entry name" value="PYR_CT"/>
    <property type="match status" value="1"/>
</dbReference>
<organism evidence="5">
    <name type="scientific">bioreactor metagenome</name>
    <dbReference type="NCBI Taxonomy" id="1076179"/>
    <lineage>
        <taxon>unclassified sequences</taxon>
        <taxon>metagenomes</taxon>
        <taxon>ecological metagenomes</taxon>
    </lineage>
</organism>
<comment type="caution">
    <text evidence="5">The sequence shown here is derived from an EMBL/GenBank/DDBJ whole genome shotgun (WGS) entry which is preliminary data.</text>
</comment>
<dbReference type="Gene3D" id="3.20.20.70">
    <property type="entry name" value="Aldolase class I"/>
    <property type="match status" value="1"/>
</dbReference>
<dbReference type="GO" id="GO:0046872">
    <property type="term" value="F:metal ion binding"/>
    <property type="evidence" value="ECO:0007669"/>
    <property type="project" value="UniProtKB-KW"/>
</dbReference>
<keyword evidence="3 5" id="KW-0456">Lyase</keyword>
<protein>
    <submittedName>
        <fullName evidence="5">Hydroxymethylglutaryl-CoA lyase YngG</fullName>
        <ecNumber evidence="5">4.1.3.4</ecNumber>
    </submittedName>
</protein>